<feature type="region of interest" description="Disordered" evidence="1">
    <location>
        <begin position="1"/>
        <end position="56"/>
    </location>
</feature>
<gene>
    <name evidence="2" type="ORF">HMPREF1129_0576</name>
</gene>
<feature type="compositionally biased region" description="Polar residues" evidence="1">
    <location>
        <begin position="31"/>
        <end position="41"/>
    </location>
</feature>
<dbReference type="Proteomes" id="UP000007814">
    <property type="component" value="Unassembled WGS sequence"/>
</dbReference>
<feature type="compositionally biased region" description="Low complexity" evidence="1">
    <location>
        <begin position="43"/>
        <end position="56"/>
    </location>
</feature>
<dbReference type="EMBL" id="ALJK01000103">
    <property type="protein sequence ID" value="EJN84998.1"/>
    <property type="molecule type" value="Genomic_DNA"/>
</dbReference>
<feature type="compositionally biased region" description="Low complexity" evidence="1">
    <location>
        <begin position="1"/>
        <end position="10"/>
    </location>
</feature>
<reference evidence="2 3" key="1">
    <citation type="submission" date="2012-07" db="EMBL/GenBank/DDBJ databases">
        <authorList>
            <person name="Durkin A.S."/>
            <person name="McCorrison J."/>
            <person name="Torralba M."/>
            <person name="Gillis M."/>
            <person name="Methe B."/>
            <person name="Sutton G."/>
            <person name="Nelson K.E."/>
        </authorList>
    </citation>
    <scope>NUCLEOTIDE SEQUENCE [LARGE SCALE GENOMIC DNA]</scope>
    <source>
        <strain evidence="3">ATCC 12104 / DSM 43013 / CCUG 2238 / JCM 8349 / NCTC 10301 / Howell 279</strain>
    </source>
</reference>
<evidence type="ECO:0000256" key="1">
    <source>
        <dbReference type="SAM" id="MobiDB-lite"/>
    </source>
</evidence>
<protein>
    <submittedName>
        <fullName evidence="2">Uncharacterized protein</fullName>
    </submittedName>
</protein>
<evidence type="ECO:0000313" key="3">
    <source>
        <dbReference type="Proteomes" id="UP000007814"/>
    </source>
</evidence>
<proteinExistence type="predicted"/>
<organism evidence="2 3">
    <name type="scientific">Actinomyces naeslundii (strain ATCC 12104 / DSM 43013 / CCUG 2238 / JCM 8349 / NCTC 10301 / Howell 279)</name>
    <dbReference type="NCBI Taxonomy" id="1115803"/>
    <lineage>
        <taxon>Bacteria</taxon>
        <taxon>Bacillati</taxon>
        <taxon>Actinomycetota</taxon>
        <taxon>Actinomycetes</taxon>
        <taxon>Actinomycetales</taxon>
        <taxon>Actinomycetaceae</taxon>
        <taxon>Actinomyces</taxon>
    </lineage>
</organism>
<sequence length="56" mass="6308">MQVGQEQSSQAHEEQESEQCSHEQVLWLQVGQVQSSHSHTAQESEQCSQEQVSHSS</sequence>
<accession>J3AB94</accession>
<evidence type="ECO:0000313" key="2">
    <source>
        <dbReference type="EMBL" id="EJN84998.1"/>
    </source>
</evidence>
<dbReference type="AlphaFoldDB" id="J3AB94"/>
<name>J3AB94_ACTNH</name>
<comment type="caution">
    <text evidence="2">The sequence shown here is derived from an EMBL/GenBank/DDBJ whole genome shotgun (WGS) entry which is preliminary data.</text>
</comment>
<dbReference type="eggNOG" id="ENOG5031HTV">
    <property type="taxonomic scope" value="Bacteria"/>
</dbReference>